<evidence type="ECO:0000313" key="5">
    <source>
        <dbReference type="EMBL" id="WTW74093.1"/>
    </source>
</evidence>
<comment type="similarity">
    <text evidence="1">Belongs to the type-I restriction system S methylase family.</text>
</comment>
<dbReference type="REBASE" id="792349">
    <property type="entry name" value="S.Ssp08ORF32540P"/>
</dbReference>
<dbReference type="GO" id="GO:0016787">
    <property type="term" value="F:hydrolase activity"/>
    <property type="evidence" value="ECO:0007669"/>
    <property type="project" value="UniProtKB-KW"/>
</dbReference>
<evidence type="ECO:0000259" key="4">
    <source>
        <dbReference type="Pfam" id="PF01420"/>
    </source>
</evidence>
<proteinExistence type="inferred from homology"/>
<dbReference type="AlphaFoldDB" id="A0AAU2W2I3"/>
<dbReference type="PANTHER" id="PTHR30408">
    <property type="entry name" value="TYPE-1 RESTRICTION ENZYME ECOKI SPECIFICITY PROTEIN"/>
    <property type="match status" value="1"/>
</dbReference>
<dbReference type="Gene3D" id="3.90.220.20">
    <property type="entry name" value="DNA methylase specificity domains"/>
    <property type="match status" value="2"/>
</dbReference>
<dbReference type="PANTHER" id="PTHR30408:SF12">
    <property type="entry name" value="TYPE I RESTRICTION ENZYME MJAVIII SPECIFICITY SUBUNIT"/>
    <property type="match status" value="1"/>
</dbReference>
<dbReference type="InterPro" id="IPR000055">
    <property type="entry name" value="Restrct_endonuc_typeI_TRD"/>
</dbReference>
<keyword evidence="5" id="KW-0540">Nuclease</keyword>
<dbReference type="InterPro" id="IPR044946">
    <property type="entry name" value="Restrct_endonuc_typeI_TRD_sf"/>
</dbReference>
<keyword evidence="5" id="KW-0255">Endonuclease</keyword>
<feature type="domain" description="Type I restriction modification DNA specificity" evidence="4">
    <location>
        <begin position="21"/>
        <end position="131"/>
    </location>
</feature>
<dbReference type="EC" id="3.1.21.-" evidence="5"/>
<dbReference type="GO" id="GO:0004519">
    <property type="term" value="F:endonuclease activity"/>
    <property type="evidence" value="ECO:0007669"/>
    <property type="project" value="UniProtKB-KW"/>
</dbReference>
<evidence type="ECO:0000256" key="2">
    <source>
        <dbReference type="ARBA" id="ARBA00022747"/>
    </source>
</evidence>
<dbReference type="GO" id="GO:0009307">
    <property type="term" value="P:DNA restriction-modification system"/>
    <property type="evidence" value="ECO:0007669"/>
    <property type="project" value="UniProtKB-KW"/>
</dbReference>
<sequence length="345" mass="38332">MARVSRETHLDRTRRATPRHGDVIYSREGSYHGIAAEIPDGVEACMGQRMVLIRPNVKALDFRFLRYWLNSNFVRSFIAGAKEGSGAPRINLPTIRRMAVPLPSLREQRAVGALLGALDDKIAVNERIAATAEDLMLTIASTVRWDRRIQLGEICSLRKEQCSPQELGVDIVDHYSLPAFDAKKVADRVSPASIKSNKFVIPGDAVLLSKLNPEIPRVWDAQPDQKILALASTEFLVLTPKSGLSTHQLWAVVAQQDFRSVLASRVTGTSKSHQRVRPAEALATEVVDPRQFGEEGQQIEGLAEKTALARKENRTLAALRDTLLPQLMSGRLRIRDTEKIVEDHA</sequence>
<protein>
    <submittedName>
        <fullName evidence="5">Restriction endonuclease subunit S</fullName>
        <ecNumber evidence="5">3.1.21.-</ecNumber>
    </submittedName>
</protein>
<evidence type="ECO:0000256" key="3">
    <source>
        <dbReference type="ARBA" id="ARBA00023125"/>
    </source>
</evidence>
<dbReference type="GO" id="GO:0003677">
    <property type="term" value="F:DNA binding"/>
    <property type="evidence" value="ECO:0007669"/>
    <property type="project" value="UniProtKB-KW"/>
</dbReference>
<gene>
    <name evidence="5" type="ORF">OG398_32535</name>
</gene>
<dbReference type="SUPFAM" id="SSF116734">
    <property type="entry name" value="DNA methylase specificity domain"/>
    <property type="match status" value="2"/>
</dbReference>
<reference evidence="5" key="1">
    <citation type="submission" date="2022-10" db="EMBL/GenBank/DDBJ databases">
        <title>The complete genomes of actinobacterial strains from the NBC collection.</title>
        <authorList>
            <person name="Joergensen T.S."/>
            <person name="Alvarez Arevalo M."/>
            <person name="Sterndorff E.B."/>
            <person name="Faurdal D."/>
            <person name="Vuksanovic O."/>
            <person name="Mourched A.-S."/>
            <person name="Charusanti P."/>
            <person name="Shaw S."/>
            <person name="Blin K."/>
            <person name="Weber T."/>
        </authorList>
    </citation>
    <scope>NUCLEOTIDE SEQUENCE</scope>
    <source>
        <strain evidence="5">NBC_00008</strain>
    </source>
</reference>
<keyword evidence="2" id="KW-0680">Restriction system</keyword>
<dbReference type="InterPro" id="IPR052021">
    <property type="entry name" value="Type-I_RS_S_subunit"/>
</dbReference>
<evidence type="ECO:0000256" key="1">
    <source>
        <dbReference type="ARBA" id="ARBA00010923"/>
    </source>
</evidence>
<name>A0AAU2W2I3_9ACTN</name>
<dbReference type="Pfam" id="PF01420">
    <property type="entry name" value="Methylase_S"/>
    <property type="match status" value="1"/>
</dbReference>
<accession>A0AAU2W2I3</accession>
<keyword evidence="5" id="KW-0378">Hydrolase</keyword>
<dbReference type="EMBL" id="CP108313">
    <property type="protein sequence ID" value="WTW74093.1"/>
    <property type="molecule type" value="Genomic_DNA"/>
</dbReference>
<keyword evidence="3" id="KW-0238">DNA-binding</keyword>
<organism evidence="5">
    <name type="scientific">Streptomyces sp. NBC_00008</name>
    <dbReference type="NCBI Taxonomy" id="2903610"/>
    <lineage>
        <taxon>Bacteria</taxon>
        <taxon>Bacillati</taxon>
        <taxon>Actinomycetota</taxon>
        <taxon>Actinomycetes</taxon>
        <taxon>Kitasatosporales</taxon>
        <taxon>Streptomycetaceae</taxon>
        <taxon>Streptomyces</taxon>
    </lineage>
</organism>